<keyword evidence="2" id="KW-0472">Membrane</keyword>
<feature type="transmembrane region" description="Helical" evidence="2">
    <location>
        <begin position="135"/>
        <end position="155"/>
    </location>
</feature>
<name>E1NRS2_9LACO</name>
<evidence type="ECO:0000256" key="2">
    <source>
        <dbReference type="SAM" id="Phobius"/>
    </source>
</evidence>
<proteinExistence type="predicted"/>
<organism evidence="3 4">
    <name type="scientific">Lactobacillus iners LactinV 01V1-a</name>
    <dbReference type="NCBI Taxonomy" id="879297"/>
    <lineage>
        <taxon>Bacteria</taxon>
        <taxon>Bacillati</taxon>
        <taxon>Bacillota</taxon>
        <taxon>Bacilli</taxon>
        <taxon>Lactobacillales</taxon>
        <taxon>Lactobacillaceae</taxon>
        <taxon>Lactobacillus</taxon>
    </lineage>
</organism>
<sequence length="156" mass="17911">MNKDSEEPIKHYERPSTPRGSVQKTSSAGNTKRRIRSVPSSTVAKRKSKRRSILVLATLVLLFLVCVPLVIAHFTSRSDNDSQKSELVHNRDSKDSHKKKNTRKSLMMMMQIRMIRLVTIHLMKKVMTVQPLQHLIIPKIVVITVIVQLHLLKLLM</sequence>
<protein>
    <submittedName>
        <fullName evidence="3">Uncharacterized protein</fullName>
    </submittedName>
</protein>
<keyword evidence="2" id="KW-0812">Transmembrane</keyword>
<gene>
    <name evidence="3" type="ORF">HMPREF9211_0569</name>
</gene>
<feature type="compositionally biased region" description="Basic and acidic residues" evidence="1">
    <location>
        <begin position="81"/>
        <end position="95"/>
    </location>
</feature>
<feature type="transmembrane region" description="Helical" evidence="2">
    <location>
        <begin position="53"/>
        <end position="74"/>
    </location>
</feature>
<feature type="region of interest" description="Disordered" evidence="1">
    <location>
        <begin position="1"/>
        <end position="43"/>
    </location>
</feature>
<evidence type="ECO:0000313" key="3">
    <source>
        <dbReference type="EMBL" id="EFO71193.1"/>
    </source>
</evidence>
<keyword evidence="2" id="KW-1133">Transmembrane helix</keyword>
<reference evidence="3 4" key="1">
    <citation type="submission" date="2010-09" db="EMBL/GenBank/DDBJ databases">
        <authorList>
            <person name="Durkin A.S."/>
            <person name="Madupu R."/>
            <person name="Torralba M."/>
            <person name="Gillis M."/>
            <person name="Methe B."/>
            <person name="Sutton G."/>
            <person name="Nelson K.E."/>
        </authorList>
    </citation>
    <scope>NUCLEOTIDE SEQUENCE [LARGE SCALE GENOMIC DNA]</scope>
    <source>
        <strain evidence="3 4">LactinV 01V1-a</strain>
    </source>
</reference>
<dbReference type="Proteomes" id="UP000003648">
    <property type="component" value="Unassembled WGS sequence"/>
</dbReference>
<dbReference type="EMBL" id="AEHQ01000025">
    <property type="protein sequence ID" value="EFO71193.1"/>
    <property type="molecule type" value="Genomic_DNA"/>
</dbReference>
<dbReference type="AlphaFoldDB" id="E1NRS2"/>
<evidence type="ECO:0000256" key="1">
    <source>
        <dbReference type="SAM" id="MobiDB-lite"/>
    </source>
</evidence>
<feature type="compositionally biased region" description="Basic and acidic residues" evidence="1">
    <location>
        <begin position="1"/>
        <end position="16"/>
    </location>
</feature>
<feature type="compositionally biased region" description="Polar residues" evidence="1">
    <location>
        <begin position="18"/>
        <end position="30"/>
    </location>
</feature>
<accession>E1NRS2</accession>
<comment type="caution">
    <text evidence="3">The sequence shown here is derived from an EMBL/GenBank/DDBJ whole genome shotgun (WGS) entry which is preliminary data.</text>
</comment>
<feature type="region of interest" description="Disordered" evidence="1">
    <location>
        <begin position="81"/>
        <end position="103"/>
    </location>
</feature>
<evidence type="ECO:0000313" key="4">
    <source>
        <dbReference type="Proteomes" id="UP000003648"/>
    </source>
</evidence>